<dbReference type="EMBL" id="DXIQ01000025">
    <property type="protein sequence ID" value="HIV38175.1"/>
    <property type="molecule type" value="Genomic_DNA"/>
</dbReference>
<feature type="domain" description="Methyltransferase" evidence="2">
    <location>
        <begin position="48"/>
        <end position="141"/>
    </location>
</feature>
<dbReference type="GO" id="GO:0032259">
    <property type="term" value="P:methylation"/>
    <property type="evidence" value="ECO:0007669"/>
    <property type="project" value="UniProtKB-KW"/>
</dbReference>
<name>A0A9D1TES1_9FIRM</name>
<proteinExistence type="predicted"/>
<reference evidence="3" key="2">
    <citation type="submission" date="2021-04" db="EMBL/GenBank/DDBJ databases">
        <authorList>
            <person name="Gilroy R."/>
        </authorList>
    </citation>
    <scope>NUCLEOTIDE SEQUENCE</scope>
    <source>
        <strain evidence="3">CHK195-9823</strain>
    </source>
</reference>
<keyword evidence="3" id="KW-0489">Methyltransferase</keyword>
<dbReference type="Gene3D" id="3.40.50.150">
    <property type="entry name" value="Vaccinia Virus protein VP39"/>
    <property type="match status" value="1"/>
</dbReference>
<evidence type="ECO:0000256" key="1">
    <source>
        <dbReference type="ARBA" id="ARBA00022679"/>
    </source>
</evidence>
<comment type="caution">
    <text evidence="3">The sequence shown here is derived from an EMBL/GenBank/DDBJ whole genome shotgun (WGS) entry which is preliminary data.</text>
</comment>
<reference evidence="3" key="1">
    <citation type="journal article" date="2021" name="PeerJ">
        <title>Extensive microbial diversity within the chicken gut microbiome revealed by metagenomics and culture.</title>
        <authorList>
            <person name="Gilroy R."/>
            <person name="Ravi A."/>
            <person name="Getino M."/>
            <person name="Pursley I."/>
            <person name="Horton D.L."/>
            <person name="Alikhan N.F."/>
            <person name="Baker D."/>
            <person name="Gharbi K."/>
            <person name="Hall N."/>
            <person name="Watson M."/>
            <person name="Adriaenssens E.M."/>
            <person name="Foster-Nyarko E."/>
            <person name="Jarju S."/>
            <person name="Secka A."/>
            <person name="Antonio M."/>
            <person name="Oren A."/>
            <person name="Chaudhuri R.R."/>
            <person name="La Ragione R."/>
            <person name="Hildebrand F."/>
            <person name="Pallen M.J."/>
        </authorList>
    </citation>
    <scope>NUCLEOTIDE SEQUENCE</scope>
    <source>
        <strain evidence="3">CHK195-9823</strain>
    </source>
</reference>
<evidence type="ECO:0000313" key="3">
    <source>
        <dbReference type="EMBL" id="HIV38175.1"/>
    </source>
</evidence>
<accession>A0A9D1TES1</accession>
<dbReference type="AlphaFoldDB" id="A0A9D1TES1"/>
<dbReference type="InterPro" id="IPR029063">
    <property type="entry name" value="SAM-dependent_MTases_sf"/>
</dbReference>
<protein>
    <submittedName>
        <fullName evidence="3">Class I SAM-dependent methyltransferase</fullName>
    </submittedName>
</protein>
<gene>
    <name evidence="3" type="ORF">H9747_04130</name>
</gene>
<dbReference type="InterPro" id="IPR041698">
    <property type="entry name" value="Methyltransf_25"/>
</dbReference>
<organism evidence="3 4">
    <name type="scientific">Candidatus Blautia stercorigallinarum</name>
    <dbReference type="NCBI Taxonomy" id="2838501"/>
    <lineage>
        <taxon>Bacteria</taxon>
        <taxon>Bacillati</taxon>
        <taxon>Bacillota</taxon>
        <taxon>Clostridia</taxon>
        <taxon>Lachnospirales</taxon>
        <taxon>Lachnospiraceae</taxon>
        <taxon>Blautia</taxon>
    </lineage>
</organism>
<sequence length="215" mass="24566">MKNNRQDSGRFWDRRSKIYDAQVIPEYKSAYKKTVKRSAHFLNKEDRVLEIGCGTGNATIPLAGCVKEITAIDTSREMMDKAKKKAEKAGRTNIRFIKKDLMELSEKAGSYDAVTAYNVLLYMKNQDEVLRRIHKLLKPGGIFISATDCLARSFAPVAVEKFWKSKLGLMPYVSFETPIGLMRKIQKHGFLVLEIVNLHQNPPNIFIVAQKIEKR</sequence>
<dbReference type="SUPFAM" id="SSF53335">
    <property type="entry name" value="S-adenosyl-L-methionine-dependent methyltransferases"/>
    <property type="match status" value="1"/>
</dbReference>
<evidence type="ECO:0000313" key="4">
    <source>
        <dbReference type="Proteomes" id="UP000886814"/>
    </source>
</evidence>
<dbReference type="GO" id="GO:0008168">
    <property type="term" value="F:methyltransferase activity"/>
    <property type="evidence" value="ECO:0007669"/>
    <property type="project" value="UniProtKB-KW"/>
</dbReference>
<dbReference type="CDD" id="cd02440">
    <property type="entry name" value="AdoMet_MTases"/>
    <property type="match status" value="1"/>
</dbReference>
<evidence type="ECO:0000259" key="2">
    <source>
        <dbReference type="Pfam" id="PF13649"/>
    </source>
</evidence>
<dbReference type="Pfam" id="PF13649">
    <property type="entry name" value="Methyltransf_25"/>
    <property type="match status" value="1"/>
</dbReference>
<keyword evidence="1" id="KW-0808">Transferase</keyword>
<dbReference type="Proteomes" id="UP000886814">
    <property type="component" value="Unassembled WGS sequence"/>
</dbReference>
<dbReference type="PANTHER" id="PTHR43861">
    <property type="entry name" value="TRANS-ACONITATE 2-METHYLTRANSFERASE-RELATED"/>
    <property type="match status" value="1"/>
</dbReference>